<name>A0A1A8Q769_9TELE</name>
<dbReference type="EMBL" id="HAEG01011297">
    <property type="protein sequence ID" value="SBR89386.1"/>
    <property type="molecule type" value="Transcribed_RNA"/>
</dbReference>
<protein>
    <submittedName>
        <fullName evidence="1">Uncharacterized protein</fullName>
    </submittedName>
</protein>
<feature type="non-terminal residue" evidence="1">
    <location>
        <position position="1"/>
    </location>
</feature>
<proteinExistence type="predicted"/>
<reference evidence="1" key="1">
    <citation type="submission" date="2016-05" db="EMBL/GenBank/DDBJ databases">
        <authorList>
            <person name="Lavstsen T."/>
            <person name="Jespersen J.S."/>
        </authorList>
    </citation>
    <scope>NUCLEOTIDE SEQUENCE</scope>
    <source>
        <tissue evidence="1">Brain</tissue>
    </source>
</reference>
<sequence length="61" mass="7327">EAKAFQTPGPARPRNNWRVSGPRRIKVVYMITSKEKDGRMYPKRSVVCFLYCLPRLWRFHM</sequence>
<organism evidence="1">
    <name type="scientific">Nothobranchius pienaari</name>
    <dbReference type="NCBI Taxonomy" id="704102"/>
    <lineage>
        <taxon>Eukaryota</taxon>
        <taxon>Metazoa</taxon>
        <taxon>Chordata</taxon>
        <taxon>Craniata</taxon>
        <taxon>Vertebrata</taxon>
        <taxon>Euteleostomi</taxon>
        <taxon>Actinopterygii</taxon>
        <taxon>Neopterygii</taxon>
        <taxon>Teleostei</taxon>
        <taxon>Neoteleostei</taxon>
        <taxon>Acanthomorphata</taxon>
        <taxon>Ovalentaria</taxon>
        <taxon>Atherinomorphae</taxon>
        <taxon>Cyprinodontiformes</taxon>
        <taxon>Nothobranchiidae</taxon>
        <taxon>Nothobranchius</taxon>
    </lineage>
</organism>
<evidence type="ECO:0000313" key="1">
    <source>
        <dbReference type="EMBL" id="SBR89386.1"/>
    </source>
</evidence>
<reference evidence="1" key="2">
    <citation type="submission" date="2016-06" db="EMBL/GenBank/DDBJ databases">
        <title>The genome of a short-lived fish provides insights into sex chromosome evolution and the genetic control of aging.</title>
        <authorList>
            <person name="Reichwald K."/>
            <person name="Felder M."/>
            <person name="Petzold A."/>
            <person name="Koch P."/>
            <person name="Groth M."/>
            <person name="Platzer M."/>
        </authorList>
    </citation>
    <scope>NUCLEOTIDE SEQUENCE</scope>
    <source>
        <tissue evidence="1">Brain</tissue>
    </source>
</reference>
<gene>
    <name evidence="1" type="primary">Nfu_g_1_011902</name>
</gene>
<dbReference type="AlphaFoldDB" id="A0A1A8Q769"/>
<accession>A0A1A8Q769</accession>